<dbReference type="Proteomes" id="UP000240490">
    <property type="component" value="Unassembled WGS sequence"/>
</dbReference>
<protein>
    <submittedName>
        <fullName evidence="1">Uncharacterized protein</fullName>
    </submittedName>
</protein>
<gene>
    <name evidence="1" type="ORF">B9Q08_02815</name>
</gene>
<evidence type="ECO:0000313" key="2">
    <source>
        <dbReference type="Proteomes" id="UP000240490"/>
    </source>
</evidence>
<evidence type="ECO:0000313" key="1">
    <source>
        <dbReference type="EMBL" id="PSN91419.1"/>
    </source>
</evidence>
<dbReference type="AlphaFoldDB" id="A0A2R6AYF1"/>
<proteinExistence type="predicted"/>
<comment type="caution">
    <text evidence="1">The sequence shown here is derived from an EMBL/GenBank/DDBJ whole genome shotgun (WGS) entry which is preliminary data.</text>
</comment>
<dbReference type="EMBL" id="NEXJ01000047">
    <property type="protein sequence ID" value="PSN91419.1"/>
    <property type="molecule type" value="Genomic_DNA"/>
</dbReference>
<accession>A0A2R6AYF1</accession>
<organism evidence="1 2">
    <name type="scientific">Candidatus Marsarchaeota G2 archaeon ECH_B_SAG-M15</name>
    <dbReference type="NCBI Taxonomy" id="1978162"/>
    <lineage>
        <taxon>Archaea</taxon>
        <taxon>Candidatus Marsarchaeota</taxon>
        <taxon>Candidatus Marsarchaeota group 2</taxon>
    </lineage>
</organism>
<name>A0A2R6AYF1_9ARCH</name>
<sequence>MGEKLTSEDSQRFIAIPYSKKYNRFIKKIKRSPRYTLRIVERDTLEAKLYFNYKTKGKTTKKR</sequence>
<reference evidence="1 2" key="1">
    <citation type="submission" date="2017-04" db="EMBL/GenBank/DDBJ databases">
        <title>Novel microbial lineages endemic to geothermal iron-oxide mats fill important gaps in the evolutionary history of Archaea.</title>
        <authorList>
            <person name="Jay Z.J."/>
            <person name="Beam J.P."/>
            <person name="Dlakic M."/>
            <person name="Rusch D.B."/>
            <person name="Kozubal M.A."/>
            <person name="Inskeep W.P."/>
        </authorList>
    </citation>
    <scope>NUCLEOTIDE SEQUENCE [LARGE SCALE GENOMIC DNA]</scope>
    <source>
        <strain evidence="1">ECH_B_SAG-M15</strain>
    </source>
</reference>